<keyword evidence="3" id="KW-1185">Reference proteome</keyword>
<dbReference type="EMBL" id="JARKIF010000027">
    <property type="protein sequence ID" value="KAJ7614091.1"/>
    <property type="molecule type" value="Genomic_DNA"/>
</dbReference>
<dbReference type="Pfam" id="PF08719">
    <property type="entry name" value="NADAR"/>
    <property type="match status" value="1"/>
</dbReference>
<sequence length="151" mass="17640">NPTRGPRRIFFYDKNAPHYGFTNFSAHPVHYNNKLYPTSEHLFQSLKFLQHRPDIAERIRTCSDRPSVAFAEARRYQSAVRPDWKNVNIRMMDLVLWQKFTQHAGLRQELLATGDAELIEDSPKDDFWGNGANKQGQNQLGKALERLRDQL</sequence>
<feature type="non-terminal residue" evidence="2">
    <location>
        <position position="151"/>
    </location>
</feature>
<accession>A0AAD7B9E1</accession>
<dbReference type="Proteomes" id="UP001221142">
    <property type="component" value="Unassembled WGS sequence"/>
</dbReference>
<reference evidence="2" key="1">
    <citation type="submission" date="2023-03" db="EMBL/GenBank/DDBJ databases">
        <title>Massive genome expansion in bonnet fungi (Mycena s.s.) driven by repeated elements and novel gene families across ecological guilds.</title>
        <authorList>
            <consortium name="Lawrence Berkeley National Laboratory"/>
            <person name="Harder C.B."/>
            <person name="Miyauchi S."/>
            <person name="Viragh M."/>
            <person name="Kuo A."/>
            <person name="Thoen E."/>
            <person name="Andreopoulos B."/>
            <person name="Lu D."/>
            <person name="Skrede I."/>
            <person name="Drula E."/>
            <person name="Henrissat B."/>
            <person name="Morin E."/>
            <person name="Kohler A."/>
            <person name="Barry K."/>
            <person name="LaButti K."/>
            <person name="Morin E."/>
            <person name="Salamov A."/>
            <person name="Lipzen A."/>
            <person name="Mereny Z."/>
            <person name="Hegedus B."/>
            <person name="Baldrian P."/>
            <person name="Stursova M."/>
            <person name="Weitz H."/>
            <person name="Taylor A."/>
            <person name="Grigoriev I.V."/>
            <person name="Nagy L.G."/>
            <person name="Martin F."/>
            <person name="Kauserud H."/>
        </authorList>
    </citation>
    <scope>NUCLEOTIDE SEQUENCE</scope>
    <source>
        <strain evidence="2">9284</strain>
    </source>
</reference>
<evidence type="ECO:0000313" key="2">
    <source>
        <dbReference type="EMBL" id="KAJ7614091.1"/>
    </source>
</evidence>
<dbReference type="Gene3D" id="1.10.357.40">
    <property type="entry name" value="YbiA-like"/>
    <property type="match status" value="1"/>
</dbReference>
<evidence type="ECO:0000259" key="1">
    <source>
        <dbReference type="Pfam" id="PF08719"/>
    </source>
</evidence>
<feature type="domain" description="NADAR" evidence="1">
    <location>
        <begin position="10"/>
        <end position="151"/>
    </location>
</feature>
<dbReference type="InterPro" id="IPR037238">
    <property type="entry name" value="YbiA-like_sf"/>
</dbReference>
<feature type="non-terminal residue" evidence="2">
    <location>
        <position position="1"/>
    </location>
</feature>
<dbReference type="SUPFAM" id="SSF143990">
    <property type="entry name" value="YbiA-like"/>
    <property type="match status" value="1"/>
</dbReference>
<protein>
    <recommendedName>
        <fullName evidence="1">NADAR domain-containing protein</fullName>
    </recommendedName>
</protein>
<evidence type="ECO:0000313" key="3">
    <source>
        <dbReference type="Proteomes" id="UP001221142"/>
    </source>
</evidence>
<dbReference type="AlphaFoldDB" id="A0AAD7B9E1"/>
<proteinExistence type="predicted"/>
<gene>
    <name evidence="2" type="ORF">FB45DRAFT_692960</name>
</gene>
<dbReference type="NCBIfam" id="TIGR02464">
    <property type="entry name" value="ribofla_fusion"/>
    <property type="match status" value="1"/>
</dbReference>
<dbReference type="CDD" id="cd15457">
    <property type="entry name" value="NADAR"/>
    <property type="match status" value="1"/>
</dbReference>
<organism evidence="2 3">
    <name type="scientific">Roridomyces roridus</name>
    <dbReference type="NCBI Taxonomy" id="1738132"/>
    <lineage>
        <taxon>Eukaryota</taxon>
        <taxon>Fungi</taxon>
        <taxon>Dikarya</taxon>
        <taxon>Basidiomycota</taxon>
        <taxon>Agaricomycotina</taxon>
        <taxon>Agaricomycetes</taxon>
        <taxon>Agaricomycetidae</taxon>
        <taxon>Agaricales</taxon>
        <taxon>Marasmiineae</taxon>
        <taxon>Mycenaceae</taxon>
        <taxon>Roridomyces</taxon>
    </lineage>
</organism>
<name>A0AAD7B9E1_9AGAR</name>
<dbReference type="InterPro" id="IPR012816">
    <property type="entry name" value="NADAR"/>
</dbReference>
<comment type="caution">
    <text evidence="2">The sequence shown here is derived from an EMBL/GenBank/DDBJ whole genome shotgun (WGS) entry which is preliminary data.</text>
</comment>